<evidence type="ECO:0000259" key="2">
    <source>
        <dbReference type="Pfam" id="PF00171"/>
    </source>
</evidence>
<reference evidence="3 4" key="1">
    <citation type="submission" date="2018-11" db="EMBL/GenBank/DDBJ databases">
        <authorList>
            <person name="Stevens M.J."/>
            <person name="Cernela N."/>
            <person name="Spoerry Serrano N."/>
            <person name="Schmitt S."/>
            <person name="Schrenzel J."/>
            <person name="Stephan R."/>
        </authorList>
    </citation>
    <scope>NUCLEOTIDE SEQUENCE [LARGE SCALE GENOMIC DNA]</scope>
    <source>
        <strain evidence="3 4">SS1014</strain>
    </source>
</reference>
<keyword evidence="1" id="KW-0560">Oxidoreductase</keyword>
<dbReference type="Gene3D" id="3.40.309.10">
    <property type="entry name" value="Aldehyde Dehydrogenase, Chain A, domain 2"/>
    <property type="match status" value="1"/>
</dbReference>
<feature type="domain" description="Aldehyde dehydrogenase" evidence="2">
    <location>
        <begin position="82"/>
        <end position="268"/>
    </location>
</feature>
<dbReference type="InterPro" id="IPR016161">
    <property type="entry name" value="Ald_DH/histidinol_DH"/>
</dbReference>
<evidence type="ECO:0000313" key="3">
    <source>
        <dbReference type="EMBL" id="RRR50321.1"/>
    </source>
</evidence>
<dbReference type="Proteomes" id="UP000273973">
    <property type="component" value="Unassembled WGS sequence"/>
</dbReference>
<comment type="caution">
    <text evidence="3">The sequence shown here is derived from an EMBL/GenBank/DDBJ whole genome shotgun (WGS) entry which is preliminary data.</text>
</comment>
<organism evidence="3 4">
    <name type="scientific">Streptococcus suis</name>
    <dbReference type="NCBI Taxonomy" id="1307"/>
    <lineage>
        <taxon>Bacteria</taxon>
        <taxon>Bacillati</taxon>
        <taxon>Bacillota</taxon>
        <taxon>Bacilli</taxon>
        <taxon>Lactobacillales</taxon>
        <taxon>Streptococcaceae</taxon>
        <taxon>Streptococcus</taxon>
    </lineage>
</organism>
<dbReference type="AlphaFoldDB" id="A0A3R8R4X0"/>
<evidence type="ECO:0000256" key="1">
    <source>
        <dbReference type="ARBA" id="ARBA00023002"/>
    </source>
</evidence>
<sequence length="457" mass="50961">MRYIDKDLESIQETRNLLLNGQMSFVHLQKYSQNDLDAVTSAFINELLNNLDNYIPEFVEGNEYGVEEDEHFLCQHFLQRFNETLQKETYVGIINGSTENKVIEIGAPLGVVAVLLPSHPTFTLLVNVLLIAMKTGNSLIFIANKYSRTSTLESLKRLISVSEQCGYPEGSITVSETVTDAGIAELFSSQKVSLIINIGCPEYVTNTFVTNTPLIYGGDSSGPVFIERTANIESAVRNVIHSRSFQNGILPGAEQFLITENVIADQIKDYMEANGAYVLNDEETEKLINFLKVSSKNINGNYIGKSASWLAEMSGVSVPEDTKVLVSIQDYVNEEDFFSQKLLCPIIVVYLEPDWTLACVKCMNLLEELRMGHTLTIHSTDWKVIREFALVKKVGRIVVNAPTVCAATGIVSHFPTSLILGGITTGRGYSSENITPKHLTYIRRVGFEFEKDINQRL</sequence>
<dbReference type="RefSeq" id="WP_125183304.1">
    <property type="nucleotide sequence ID" value="NZ_RSDG01000002.1"/>
</dbReference>
<dbReference type="InterPro" id="IPR016162">
    <property type="entry name" value="Ald_DH_N"/>
</dbReference>
<protein>
    <submittedName>
        <fullName evidence="3">Aldehyde dehydrogenase family protein</fullName>
    </submittedName>
</protein>
<dbReference type="GO" id="GO:0016620">
    <property type="term" value="F:oxidoreductase activity, acting on the aldehyde or oxo group of donors, NAD or NADP as acceptor"/>
    <property type="evidence" value="ECO:0007669"/>
    <property type="project" value="InterPro"/>
</dbReference>
<name>A0A3R8R4X0_STRSU</name>
<accession>A0A3R8R4X0</accession>
<dbReference type="Gene3D" id="3.40.605.10">
    <property type="entry name" value="Aldehyde Dehydrogenase, Chain A, domain 1"/>
    <property type="match status" value="1"/>
</dbReference>
<proteinExistence type="predicted"/>
<evidence type="ECO:0000313" key="4">
    <source>
        <dbReference type="Proteomes" id="UP000273973"/>
    </source>
</evidence>
<dbReference type="EMBL" id="RSDG01000002">
    <property type="protein sequence ID" value="RRR50321.1"/>
    <property type="molecule type" value="Genomic_DNA"/>
</dbReference>
<reference evidence="3 4" key="2">
    <citation type="submission" date="2018-12" db="EMBL/GenBank/DDBJ databases">
        <title>Whole-genome sequences of fifteen clinical Streptococcus suis strains isolated from pigs between 2006 and 2018.</title>
        <authorList>
            <person name="Stevens M.J.A."/>
            <person name="Cernela N."/>
            <person name="Spoerry Serrano N."/>
            <person name="Schmitt S."/>
            <person name="Schrenzel J."/>
            <person name="Stephan R."/>
        </authorList>
    </citation>
    <scope>NUCLEOTIDE SEQUENCE [LARGE SCALE GENOMIC DNA]</scope>
    <source>
        <strain evidence="3 4">SS1014</strain>
    </source>
</reference>
<gene>
    <name evidence="3" type="ORF">EJA00_00660</name>
</gene>
<dbReference type="Pfam" id="PF00171">
    <property type="entry name" value="Aldedh"/>
    <property type="match status" value="1"/>
</dbReference>
<dbReference type="InterPro" id="IPR015590">
    <property type="entry name" value="Aldehyde_DH_dom"/>
</dbReference>
<dbReference type="SUPFAM" id="SSF53720">
    <property type="entry name" value="ALDH-like"/>
    <property type="match status" value="1"/>
</dbReference>
<dbReference type="InterPro" id="IPR016163">
    <property type="entry name" value="Ald_DH_C"/>
</dbReference>